<evidence type="ECO:0000313" key="2">
    <source>
        <dbReference type="EMBL" id="HIS37614.1"/>
    </source>
</evidence>
<dbReference type="Gene3D" id="3.40.50.300">
    <property type="entry name" value="P-loop containing nucleotide triphosphate hydrolases"/>
    <property type="match status" value="1"/>
</dbReference>
<dbReference type="Proteomes" id="UP000823928">
    <property type="component" value="Unassembled WGS sequence"/>
</dbReference>
<dbReference type="InterPro" id="IPR003593">
    <property type="entry name" value="AAA+_ATPase"/>
</dbReference>
<dbReference type="AlphaFoldDB" id="A0A9D1F1A8"/>
<accession>A0A9D1F1A8</accession>
<gene>
    <name evidence="2" type="ORF">IAC10_13495</name>
</gene>
<name>A0A9D1F1A8_9BACT</name>
<dbReference type="GO" id="GO:0006508">
    <property type="term" value="P:proteolysis"/>
    <property type="evidence" value="ECO:0007669"/>
    <property type="project" value="InterPro"/>
</dbReference>
<dbReference type="PANTHER" id="PTHR23076">
    <property type="entry name" value="METALLOPROTEASE M41 FTSH"/>
    <property type="match status" value="1"/>
</dbReference>
<dbReference type="InterPro" id="IPR037219">
    <property type="entry name" value="Peptidase_M41-like"/>
</dbReference>
<evidence type="ECO:0000313" key="3">
    <source>
        <dbReference type="Proteomes" id="UP000823928"/>
    </source>
</evidence>
<dbReference type="Pfam" id="PF00004">
    <property type="entry name" value="AAA"/>
    <property type="match status" value="1"/>
</dbReference>
<protein>
    <submittedName>
        <fullName evidence="2">AAA family ATPase</fullName>
    </submittedName>
</protein>
<dbReference type="InterPro" id="IPR027417">
    <property type="entry name" value="P-loop_NTPase"/>
</dbReference>
<dbReference type="GO" id="GO:0004222">
    <property type="term" value="F:metalloendopeptidase activity"/>
    <property type="evidence" value="ECO:0007669"/>
    <property type="project" value="InterPro"/>
</dbReference>
<feature type="domain" description="AAA+ ATPase" evidence="1">
    <location>
        <begin position="37"/>
        <end position="165"/>
    </location>
</feature>
<dbReference type="EMBL" id="DVIU01000278">
    <property type="protein sequence ID" value="HIS37614.1"/>
    <property type="molecule type" value="Genomic_DNA"/>
</dbReference>
<dbReference type="Gene3D" id="1.10.8.60">
    <property type="match status" value="1"/>
</dbReference>
<dbReference type="GO" id="GO:0005524">
    <property type="term" value="F:ATP binding"/>
    <property type="evidence" value="ECO:0007669"/>
    <property type="project" value="InterPro"/>
</dbReference>
<dbReference type="PANTHER" id="PTHR23076:SF97">
    <property type="entry name" value="ATP-DEPENDENT ZINC METALLOPROTEASE YME1L1"/>
    <property type="match status" value="1"/>
</dbReference>
<reference evidence="2" key="2">
    <citation type="journal article" date="2021" name="PeerJ">
        <title>Extensive microbial diversity within the chicken gut microbiome revealed by metagenomics and culture.</title>
        <authorList>
            <person name="Gilroy R."/>
            <person name="Ravi A."/>
            <person name="Getino M."/>
            <person name="Pursley I."/>
            <person name="Horton D.L."/>
            <person name="Alikhan N.F."/>
            <person name="Baker D."/>
            <person name="Gharbi K."/>
            <person name="Hall N."/>
            <person name="Watson M."/>
            <person name="Adriaenssens E.M."/>
            <person name="Foster-Nyarko E."/>
            <person name="Jarju S."/>
            <person name="Secka A."/>
            <person name="Antonio M."/>
            <person name="Oren A."/>
            <person name="Chaudhuri R.R."/>
            <person name="La Ragione R."/>
            <person name="Hildebrand F."/>
            <person name="Pallen M.J."/>
        </authorList>
    </citation>
    <scope>NUCLEOTIDE SEQUENCE</scope>
    <source>
        <strain evidence="2">6276</strain>
    </source>
</reference>
<dbReference type="GO" id="GO:0005886">
    <property type="term" value="C:plasma membrane"/>
    <property type="evidence" value="ECO:0007669"/>
    <property type="project" value="TreeGrafter"/>
</dbReference>
<dbReference type="InterPro" id="IPR000642">
    <property type="entry name" value="Peptidase_M41"/>
</dbReference>
<dbReference type="Gene3D" id="1.20.58.760">
    <property type="entry name" value="Peptidase M41"/>
    <property type="match status" value="1"/>
</dbReference>
<dbReference type="InterPro" id="IPR003959">
    <property type="entry name" value="ATPase_AAA_core"/>
</dbReference>
<dbReference type="GO" id="GO:0004176">
    <property type="term" value="F:ATP-dependent peptidase activity"/>
    <property type="evidence" value="ECO:0007669"/>
    <property type="project" value="InterPro"/>
</dbReference>
<proteinExistence type="predicted"/>
<dbReference type="GO" id="GO:0016887">
    <property type="term" value="F:ATP hydrolysis activity"/>
    <property type="evidence" value="ECO:0007669"/>
    <property type="project" value="InterPro"/>
</dbReference>
<sequence>MSEFDKIIGYKDIKAELIRLCDMLKNGEKYSALGVTLSGGLLLGGVPGVGKTLMANCFIKESGRRAFICRKNKADGEFVNEIKKTFDKAAENAPSVILLDDMDKFANEDVNRKNAAEYVAVQSCIDEVKGKDVFVIATCNGTGNLPDSLLRSGRFDTIIAVNTPEKNDAAEIVRYYLSTKKSVSEVNAEDVARLLDGKSCAELEAVINSAGQYAAFAGKRYIDMNDIIKACLRVIYNAPESTVPHNQFTLKRVAYHEAGHAVVAEILEKDSVNFITVRKNTGEAGGFTNISLPDEYWYSKTSMENRVCAILAGKAATEIAFGETDTGVNDDMNRAYSIVKRFTDMYCAYGFGYWTERNSSQSLIAKKEERIAADMERCYEKAKKILVENRAFLDGIARRLQQKDTLVHSEIKEIRDKTIGAKTLDVEFKNVWQTD</sequence>
<dbReference type="SUPFAM" id="SSF52540">
    <property type="entry name" value="P-loop containing nucleoside triphosphate hydrolases"/>
    <property type="match status" value="1"/>
</dbReference>
<reference evidence="2" key="1">
    <citation type="submission" date="2020-10" db="EMBL/GenBank/DDBJ databases">
        <authorList>
            <person name="Gilroy R."/>
        </authorList>
    </citation>
    <scope>NUCLEOTIDE SEQUENCE</scope>
    <source>
        <strain evidence="2">6276</strain>
    </source>
</reference>
<dbReference type="SUPFAM" id="SSF140990">
    <property type="entry name" value="FtsH protease domain-like"/>
    <property type="match status" value="1"/>
</dbReference>
<organism evidence="2 3">
    <name type="scientific">Candidatus Scatousia excrementigallinarum</name>
    <dbReference type="NCBI Taxonomy" id="2840935"/>
    <lineage>
        <taxon>Bacteria</taxon>
        <taxon>Candidatus Scatousia</taxon>
    </lineage>
</organism>
<dbReference type="GO" id="GO:0030163">
    <property type="term" value="P:protein catabolic process"/>
    <property type="evidence" value="ECO:0007669"/>
    <property type="project" value="TreeGrafter"/>
</dbReference>
<evidence type="ECO:0000259" key="1">
    <source>
        <dbReference type="SMART" id="SM00382"/>
    </source>
</evidence>
<dbReference type="SMART" id="SM00382">
    <property type="entry name" value="AAA"/>
    <property type="match status" value="1"/>
</dbReference>
<comment type="caution">
    <text evidence="2">The sequence shown here is derived from an EMBL/GenBank/DDBJ whole genome shotgun (WGS) entry which is preliminary data.</text>
</comment>
<dbReference type="Pfam" id="PF01434">
    <property type="entry name" value="Peptidase_M41"/>
    <property type="match status" value="1"/>
</dbReference>